<organism evidence="5 6">
    <name type="scientific">Alkalicoccus urumqiensis</name>
    <name type="common">Bacillus urumqiensis</name>
    <dbReference type="NCBI Taxonomy" id="1548213"/>
    <lineage>
        <taxon>Bacteria</taxon>
        <taxon>Bacillati</taxon>
        <taxon>Bacillota</taxon>
        <taxon>Bacilli</taxon>
        <taxon>Bacillales</taxon>
        <taxon>Bacillaceae</taxon>
        <taxon>Alkalicoccus</taxon>
    </lineage>
</organism>
<sequence>MVENVRSIIEELRQKQKPLVHLDPWMTNAEVDSWMKKHPAECYVVEEPYHLQGYMMAGDFFEKMGSRFGFSLYGERPVHEQLKKQPLVLPEEMLPEEMTRHVLARTEENRFDAVFIRRGDVLTGFLQIPDLLELTAFAQREVETKRLSQLREAAQHTEAMETSISSVQERASRGVEAMTALHAKAEAGRSQLDRLIQQAEEQRQKEDVQAEVVKHLHDRAATVAEVVGMIEAITEKITILSLNAAIEAARAGAEGRGFAVVAGEIRQLADTTKEAAGRITSEMAKTTEAVASTAEGQQESAALFQTIAETLMGMNDAFTALQQDIDDGGRQWAETAAEAAHAYRSVTASSRYLASLRGKEASDAVARGTYVSSEAVHG</sequence>
<dbReference type="SUPFAM" id="SSF58104">
    <property type="entry name" value="Methyl-accepting chemotaxis protein (MCP) signaling domain"/>
    <property type="match status" value="1"/>
</dbReference>
<dbReference type="Proteomes" id="UP000243650">
    <property type="component" value="Unassembled WGS sequence"/>
</dbReference>
<dbReference type="InterPro" id="IPR046342">
    <property type="entry name" value="CBS_dom_sf"/>
</dbReference>
<dbReference type="PANTHER" id="PTHR32089:SF112">
    <property type="entry name" value="LYSOZYME-LIKE PROTEIN-RELATED"/>
    <property type="match status" value="1"/>
</dbReference>
<proteinExistence type="predicted"/>
<dbReference type="EMBL" id="PVNS01000004">
    <property type="protein sequence ID" value="PRO66353.1"/>
    <property type="molecule type" value="Genomic_DNA"/>
</dbReference>
<gene>
    <name evidence="5" type="ORF">C6I21_05995</name>
</gene>
<dbReference type="PROSITE" id="PS50111">
    <property type="entry name" value="CHEMOTAXIS_TRANSDUC_2"/>
    <property type="match status" value="1"/>
</dbReference>
<dbReference type="OrthoDB" id="9813903at2"/>
<dbReference type="Pfam" id="PF00015">
    <property type="entry name" value="MCPsignal"/>
    <property type="match status" value="1"/>
</dbReference>
<evidence type="ECO:0000313" key="5">
    <source>
        <dbReference type="EMBL" id="PRO66353.1"/>
    </source>
</evidence>
<dbReference type="SUPFAM" id="SSF54631">
    <property type="entry name" value="CBS-domain pair"/>
    <property type="match status" value="1"/>
</dbReference>
<feature type="domain" description="Methyl-accepting transducer" evidence="4">
    <location>
        <begin position="145"/>
        <end position="327"/>
    </location>
</feature>
<dbReference type="RefSeq" id="WP_105958543.1">
    <property type="nucleotide sequence ID" value="NZ_PVNS01000004.1"/>
</dbReference>
<dbReference type="GO" id="GO:0016020">
    <property type="term" value="C:membrane"/>
    <property type="evidence" value="ECO:0007669"/>
    <property type="project" value="InterPro"/>
</dbReference>
<keyword evidence="1 2" id="KW-0807">Transducer</keyword>
<dbReference type="SMART" id="SM00283">
    <property type="entry name" value="MA"/>
    <property type="match status" value="1"/>
</dbReference>
<keyword evidence="6" id="KW-1185">Reference proteome</keyword>
<protein>
    <recommendedName>
        <fullName evidence="4">Methyl-accepting transducer domain-containing protein</fullName>
    </recommendedName>
</protein>
<dbReference type="GO" id="GO:0007165">
    <property type="term" value="P:signal transduction"/>
    <property type="evidence" value="ECO:0007669"/>
    <property type="project" value="UniProtKB-KW"/>
</dbReference>
<name>A0A2P6MJB6_ALKUR</name>
<dbReference type="Gene3D" id="1.10.287.950">
    <property type="entry name" value="Methyl-accepting chemotaxis protein"/>
    <property type="match status" value="1"/>
</dbReference>
<evidence type="ECO:0000256" key="2">
    <source>
        <dbReference type="PROSITE-ProRule" id="PRU00284"/>
    </source>
</evidence>
<evidence type="ECO:0000313" key="6">
    <source>
        <dbReference type="Proteomes" id="UP000243650"/>
    </source>
</evidence>
<dbReference type="PANTHER" id="PTHR32089">
    <property type="entry name" value="METHYL-ACCEPTING CHEMOTAXIS PROTEIN MCPB"/>
    <property type="match status" value="1"/>
</dbReference>
<evidence type="ECO:0000256" key="3">
    <source>
        <dbReference type="SAM" id="Coils"/>
    </source>
</evidence>
<dbReference type="AlphaFoldDB" id="A0A2P6MJB6"/>
<reference evidence="5 6" key="1">
    <citation type="submission" date="2018-03" db="EMBL/GenBank/DDBJ databases">
        <title>Bacillus urumqiensis sp. nov., a moderately haloalkaliphilic bacterium isolated from a salt lake.</title>
        <authorList>
            <person name="Zhao B."/>
            <person name="Liao Z."/>
        </authorList>
    </citation>
    <scope>NUCLEOTIDE SEQUENCE [LARGE SCALE GENOMIC DNA]</scope>
    <source>
        <strain evidence="5 6">BZ-SZ-XJ18</strain>
    </source>
</reference>
<dbReference type="InterPro" id="IPR004089">
    <property type="entry name" value="MCPsignal_dom"/>
</dbReference>
<evidence type="ECO:0000256" key="1">
    <source>
        <dbReference type="ARBA" id="ARBA00023224"/>
    </source>
</evidence>
<feature type="coiled-coil region" evidence="3">
    <location>
        <begin position="182"/>
        <end position="209"/>
    </location>
</feature>
<comment type="caution">
    <text evidence="5">The sequence shown here is derived from an EMBL/GenBank/DDBJ whole genome shotgun (WGS) entry which is preliminary data.</text>
</comment>
<accession>A0A2P6MJB6</accession>
<evidence type="ECO:0000259" key="4">
    <source>
        <dbReference type="PROSITE" id="PS50111"/>
    </source>
</evidence>
<keyword evidence="3" id="KW-0175">Coiled coil</keyword>